<dbReference type="NCBIfam" id="TIGR00040">
    <property type="entry name" value="yfcE"/>
    <property type="match status" value="1"/>
</dbReference>
<dbReference type="GeneID" id="98915211"/>
<dbReference type="InterPro" id="IPR053193">
    <property type="entry name" value="MetalloPDE_YfcE-like"/>
</dbReference>
<dbReference type="PANTHER" id="PTHR43165:SF1">
    <property type="entry name" value="PHOSPHODIESTERASE MJ0936"/>
    <property type="match status" value="1"/>
</dbReference>
<dbReference type="InterPro" id="IPR029052">
    <property type="entry name" value="Metallo-depent_PP-like"/>
</dbReference>
<dbReference type="EMBL" id="SMCQ01000008">
    <property type="protein sequence ID" value="TCV99574.1"/>
    <property type="molecule type" value="Genomic_DNA"/>
</dbReference>
<dbReference type="Proteomes" id="UP000295515">
    <property type="component" value="Unassembled WGS sequence"/>
</dbReference>
<evidence type="ECO:0000313" key="4">
    <source>
        <dbReference type="EMBL" id="TCV99574.1"/>
    </source>
</evidence>
<comment type="caution">
    <text evidence="4">The sequence shown here is derived from an EMBL/GenBank/DDBJ whole genome shotgun (WGS) entry which is preliminary data.</text>
</comment>
<dbReference type="NCBIfam" id="NF006988">
    <property type="entry name" value="PRK09453.1"/>
    <property type="match status" value="1"/>
</dbReference>
<evidence type="ECO:0000259" key="3">
    <source>
        <dbReference type="Pfam" id="PF12850"/>
    </source>
</evidence>
<feature type="domain" description="Calcineurin-like phosphoesterase" evidence="3">
    <location>
        <begin position="1"/>
        <end position="159"/>
    </location>
</feature>
<keyword evidence="2" id="KW-0479">Metal-binding</keyword>
<dbReference type="GO" id="GO:0016787">
    <property type="term" value="F:hydrolase activity"/>
    <property type="evidence" value="ECO:0007669"/>
    <property type="project" value="UniProtKB-UniRule"/>
</dbReference>
<name>A0A4R3Z2X0_9FIRM</name>
<sequence length="179" mass="20571">MKWMIISDIHGSLDDLKKVIDIFGEEKMDRMILLGDLLYHGPRNPLPKGYQPKEVAILLNQYKDKIIAVRGNCDAEVDQMVLDFPMRADYSELYIDGHHFFMTHGHLYDEDHMPLLQSGDILMYGHYHKPIAKKKDGIVIFNPSSISLPKVGGKSFGVYENHELKIFSLEKTLLQSIKL</sequence>
<protein>
    <recommendedName>
        <fullName evidence="2">Phosphoesterase</fullName>
        <ecNumber evidence="2">3.1.4.-</ecNumber>
    </recommendedName>
</protein>
<reference evidence="4 5" key="1">
    <citation type="submission" date="2019-03" db="EMBL/GenBank/DDBJ databases">
        <title>Genomic Encyclopedia of Type Strains, Phase IV (KMG-IV): sequencing the most valuable type-strain genomes for metagenomic binning, comparative biology and taxonomic classification.</title>
        <authorList>
            <person name="Goeker M."/>
        </authorList>
    </citation>
    <scope>NUCLEOTIDE SEQUENCE [LARGE SCALE GENOMIC DNA]</scope>
    <source>
        <strain evidence="4 5">DSM 29487</strain>
    </source>
</reference>
<dbReference type="PANTHER" id="PTHR43165">
    <property type="entry name" value="METALLOPHOSPHOESTERASE"/>
    <property type="match status" value="1"/>
</dbReference>
<dbReference type="RefSeq" id="WP_066450351.1">
    <property type="nucleotide sequence ID" value="NZ_JANKBF010000015.1"/>
</dbReference>
<dbReference type="CDD" id="cd00841">
    <property type="entry name" value="MPP_YfcE"/>
    <property type="match status" value="1"/>
</dbReference>
<comment type="similarity">
    <text evidence="1 2">Belongs to the metallophosphoesterase superfamily. YfcE family.</text>
</comment>
<dbReference type="InterPro" id="IPR000979">
    <property type="entry name" value="Phosphodiesterase_MJ0936/Vps29"/>
</dbReference>
<dbReference type="SUPFAM" id="SSF56300">
    <property type="entry name" value="Metallo-dependent phosphatases"/>
    <property type="match status" value="1"/>
</dbReference>
<dbReference type="Gene3D" id="3.60.21.10">
    <property type="match status" value="1"/>
</dbReference>
<evidence type="ECO:0000256" key="2">
    <source>
        <dbReference type="RuleBase" id="RU362039"/>
    </source>
</evidence>
<accession>A0A4R3Z2X0</accession>
<dbReference type="InterPro" id="IPR041802">
    <property type="entry name" value="MPP_YfcE"/>
</dbReference>
<evidence type="ECO:0000313" key="5">
    <source>
        <dbReference type="Proteomes" id="UP000295515"/>
    </source>
</evidence>
<keyword evidence="5" id="KW-1185">Reference proteome</keyword>
<dbReference type="InterPro" id="IPR024654">
    <property type="entry name" value="Calcineurin-like_PHP_lpxH"/>
</dbReference>
<comment type="cofactor">
    <cofactor evidence="2">
        <name>a divalent metal cation</name>
        <dbReference type="ChEBI" id="CHEBI:60240"/>
    </cofactor>
</comment>
<gene>
    <name evidence="4" type="ORF">EDD60_10813</name>
</gene>
<dbReference type="GO" id="GO:0046872">
    <property type="term" value="F:metal ion binding"/>
    <property type="evidence" value="ECO:0007669"/>
    <property type="project" value="UniProtKB-KW"/>
</dbReference>
<dbReference type="EC" id="3.1.4.-" evidence="2"/>
<organism evidence="4 5">
    <name type="scientific">Longibaculum muris</name>
    <dbReference type="NCBI Taxonomy" id="1796628"/>
    <lineage>
        <taxon>Bacteria</taxon>
        <taxon>Bacillati</taxon>
        <taxon>Bacillota</taxon>
        <taxon>Erysipelotrichia</taxon>
        <taxon>Erysipelotrichales</taxon>
        <taxon>Coprobacillaceae</taxon>
        <taxon>Longibaculum</taxon>
    </lineage>
</organism>
<dbReference type="AlphaFoldDB" id="A0A4R3Z2X0"/>
<dbReference type="Pfam" id="PF12850">
    <property type="entry name" value="Metallophos_2"/>
    <property type="match status" value="1"/>
</dbReference>
<proteinExistence type="inferred from homology"/>
<evidence type="ECO:0000256" key="1">
    <source>
        <dbReference type="ARBA" id="ARBA00008950"/>
    </source>
</evidence>